<proteinExistence type="predicted"/>
<accession>A0A174VNS8</accession>
<evidence type="ECO:0000313" key="1">
    <source>
        <dbReference type="EMBL" id="CUQ32689.1"/>
    </source>
</evidence>
<gene>
    <name evidence="1" type="ORF">ERS852461_05013</name>
    <name evidence="2" type="ORF">NXY30_21705</name>
</gene>
<dbReference type="AlphaFoldDB" id="A0A174VNS8"/>
<keyword evidence="4" id="KW-1185">Reference proteome</keyword>
<evidence type="ECO:0000313" key="2">
    <source>
        <dbReference type="EMBL" id="UVQ73600.1"/>
    </source>
</evidence>
<evidence type="ECO:0000313" key="4">
    <source>
        <dbReference type="Proteomes" id="UP001060104"/>
    </source>
</evidence>
<reference evidence="2" key="2">
    <citation type="submission" date="2022-08" db="EMBL/GenBank/DDBJ databases">
        <title>Genome Sequencing of Bacteroides fragilis Group Isolates with Nanopore Technology.</title>
        <authorList>
            <person name="Tisza M.J."/>
            <person name="Smith D."/>
            <person name="Dekker J.P."/>
        </authorList>
    </citation>
    <scope>NUCLEOTIDE SEQUENCE</scope>
    <source>
        <strain evidence="2">BFG-527</strain>
    </source>
</reference>
<dbReference type="RefSeq" id="WP_256375755.1">
    <property type="nucleotide sequence ID" value="NZ_CABMFH010000029.1"/>
</dbReference>
<reference evidence="1 3" key="1">
    <citation type="submission" date="2015-09" db="EMBL/GenBank/DDBJ databases">
        <authorList>
            <consortium name="Pathogen Informatics"/>
        </authorList>
    </citation>
    <scope>NUCLEOTIDE SEQUENCE [LARGE SCALE GENOMIC DNA]</scope>
    <source>
        <strain evidence="1 3">2789STDY5834846</strain>
    </source>
</reference>
<dbReference type="EMBL" id="CZAE01000044">
    <property type="protein sequence ID" value="CUQ32689.1"/>
    <property type="molecule type" value="Genomic_DNA"/>
</dbReference>
<dbReference type="Proteomes" id="UP000095606">
    <property type="component" value="Unassembled WGS sequence"/>
</dbReference>
<dbReference type="Proteomes" id="UP001060104">
    <property type="component" value="Chromosome"/>
</dbReference>
<organism evidence="1 3">
    <name type="scientific">Bacteroides faecis</name>
    <dbReference type="NCBI Taxonomy" id="674529"/>
    <lineage>
        <taxon>Bacteria</taxon>
        <taxon>Pseudomonadati</taxon>
        <taxon>Bacteroidota</taxon>
        <taxon>Bacteroidia</taxon>
        <taxon>Bacteroidales</taxon>
        <taxon>Bacteroidaceae</taxon>
        <taxon>Bacteroides</taxon>
    </lineage>
</organism>
<name>A0A174VNS8_9BACE</name>
<evidence type="ECO:0000313" key="3">
    <source>
        <dbReference type="Proteomes" id="UP000095606"/>
    </source>
</evidence>
<sequence length="43" mass="4984">MKIAILIPTIKLGGAEKYWLMNERLSTINVWRKELIWISAIVA</sequence>
<dbReference type="GeneID" id="75431448"/>
<dbReference type="EMBL" id="CP103141">
    <property type="protein sequence ID" value="UVQ73600.1"/>
    <property type="molecule type" value="Genomic_DNA"/>
</dbReference>
<protein>
    <submittedName>
        <fullName evidence="1">Uncharacterized protein</fullName>
    </submittedName>
</protein>